<dbReference type="Ensembl" id="ENSMALT00000029390.1">
    <property type="protein sequence ID" value="ENSMALP00000028868.1"/>
    <property type="gene ID" value="ENSMALG00000019979.1"/>
</dbReference>
<dbReference type="PROSITE" id="PS50188">
    <property type="entry name" value="B302_SPRY"/>
    <property type="match status" value="1"/>
</dbReference>
<evidence type="ECO:0000313" key="6">
    <source>
        <dbReference type="Ensembl" id="ENSMALP00000028868.1"/>
    </source>
</evidence>
<evidence type="ECO:0000259" key="5">
    <source>
        <dbReference type="PROSITE" id="PS50188"/>
    </source>
</evidence>
<dbReference type="Gene3D" id="2.60.120.920">
    <property type="match status" value="1"/>
</dbReference>
<dbReference type="PRINTS" id="PR01407">
    <property type="entry name" value="BUTYPHLNCDUF"/>
</dbReference>
<dbReference type="GO" id="GO:0008270">
    <property type="term" value="F:zinc ion binding"/>
    <property type="evidence" value="ECO:0007669"/>
    <property type="project" value="UniProtKB-KW"/>
</dbReference>
<dbReference type="Pfam" id="PF13765">
    <property type="entry name" value="PRY"/>
    <property type="match status" value="1"/>
</dbReference>
<dbReference type="InterPro" id="IPR001870">
    <property type="entry name" value="B30.2/SPRY"/>
</dbReference>
<reference evidence="6" key="1">
    <citation type="submission" date="2025-08" db="UniProtKB">
        <authorList>
            <consortium name="Ensembl"/>
        </authorList>
    </citation>
    <scope>IDENTIFICATION</scope>
</reference>
<keyword evidence="1" id="KW-0479">Metal-binding</keyword>
<dbReference type="Proteomes" id="UP000261600">
    <property type="component" value="Unplaced"/>
</dbReference>
<keyword evidence="2" id="KW-0863">Zinc-finger</keyword>
<keyword evidence="3" id="KW-0862">Zinc</keyword>
<accession>A0A3Q3KHR9</accession>
<dbReference type="InterPro" id="IPR051051">
    <property type="entry name" value="E3_ubiq-ligase_TRIM/RNF"/>
</dbReference>
<dbReference type="PANTHER" id="PTHR25465:SF80">
    <property type="entry name" value="TRIPARTITE MOTIF-CONTAINING PROTEIN 16-LIKE"/>
    <property type="match status" value="1"/>
</dbReference>
<sequence>AGIAMPTTTGSISDTWKSDKENTPAYEPDIPEPRFRADLLKYWINLSLDHNTANRTLWLSRDGDKVARKTDDITCPVLDRAERYEYLPQVLCKQGILGFRGYWEVKVSGWVVVGVAYEGSGRKTRDGPIGLGENEESWSFGWSGSSYHAWHKGRVMEIKGIPKCSRIGVYLDQPAGILNYYAVEEATEGAGVKEVTLLKQFKSTFTEKMVPGFWVGIQSECVIVKKEE</sequence>
<evidence type="ECO:0000256" key="2">
    <source>
        <dbReference type="ARBA" id="ARBA00022771"/>
    </source>
</evidence>
<dbReference type="SMART" id="SM00449">
    <property type="entry name" value="SPRY"/>
    <property type="match status" value="1"/>
</dbReference>
<dbReference type="InterPro" id="IPR003879">
    <property type="entry name" value="Butyrophylin_SPRY"/>
</dbReference>
<evidence type="ECO:0000313" key="7">
    <source>
        <dbReference type="Proteomes" id="UP000261600"/>
    </source>
</evidence>
<evidence type="ECO:0000256" key="3">
    <source>
        <dbReference type="ARBA" id="ARBA00022833"/>
    </source>
</evidence>
<evidence type="ECO:0000256" key="1">
    <source>
        <dbReference type="ARBA" id="ARBA00022723"/>
    </source>
</evidence>
<name>A0A3Q3KHR9_MONAL</name>
<evidence type="ECO:0000256" key="4">
    <source>
        <dbReference type="SAM" id="MobiDB-lite"/>
    </source>
</evidence>
<dbReference type="InterPro" id="IPR006574">
    <property type="entry name" value="PRY"/>
</dbReference>
<dbReference type="InterPro" id="IPR013320">
    <property type="entry name" value="ConA-like_dom_sf"/>
</dbReference>
<feature type="region of interest" description="Disordered" evidence="4">
    <location>
        <begin position="1"/>
        <end position="28"/>
    </location>
</feature>
<feature type="compositionally biased region" description="Polar residues" evidence="4">
    <location>
        <begin position="1"/>
        <end position="15"/>
    </location>
</feature>
<feature type="domain" description="B30.2/SPRY" evidence="5">
    <location>
        <begin position="26"/>
        <end position="228"/>
    </location>
</feature>
<dbReference type="AlphaFoldDB" id="A0A3Q3KHR9"/>
<dbReference type="Pfam" id="PF00622">
    <property type="entry name" value="SPRY"/>
    <property type="match status" value="1"/>
</dbReference>
<dbReference type="GO" id="GO:0005737">
    <property type="term" value="C:cytoplasm"/>
    <property type="evidence" value="ECO:0007669"/>
    <property type="project" value="UniProtKB-ARBA"/>
</dbReference>
<proteinExistence type="predicted"/>
<dbReference type="PANTHER" id="PTHR25465">
    <property type="entry name" value="B-BOX DOMAIN CONTAINING"/>
    <property type="match status" value="1"/>
</dbReference>
<organism evidence="6 7">
    <name type="scientific">Monopterus albus</name>
    <name type="common">Swamp eel</name>
    <dbReference type="NCBI Taxonomy" id="43700"/>
    <lineage>
        <taxon>Eukaryota</taxon>
        <taxon>Metazoa</taxon>
        <taxon>Chordata</taxon>
        <taxon>Craniata</taxon>
        <taxon>Vertebrata</taxon>
        <taxon>Euteleostomi</taxon>
        <taxon>Actinopterygii</taxon>
        <taxon>Neopterygii</taxon>
        <taxon>Teleostei</taxon>
        <taxon>Neoteleostei</taxon>
        <taxon>Acanthomorphata</taxon>
        <taxon>Anabantaria</taxon>
        <taxon>Synbranchiformes</taxon>
        <taxon>Synbranchidae</taxon>
        <taxon>Monopterus</taxon>
    </lineage>
</organism>
<dbReference type="InterPro" id="IPR003877">
    <property type="entry name" value="SPRY_dom"/>
</dbReference>
<reference evidence="6" key="2">
    <citation type="submission" date="2025-09" db="UniProtKB">
        <authorList>
            <consortium name="Ensembl"/>
        </authorList>
    </citation>
    <scope>IDENTIFICATION</scope>
</reference>
<dbReference type="SUPFAM" id="SSF49899">
    <property type="entry name" value="Concanavalin A-like lectins/glucanases"/>
    <property type="match status" value="1"/>
</dbReference>
<dbReference type="InterPro" id="IPR043136">
    <property type="entry name" value="B30.2/SPRY_sf"/>
</dbReference>
<keyword evidence="7" id="KW-1185">Reference proteome</keyword>
<protein>
    <recommendedName>
        <fullName evidence="5">B30.2/SPRY domain-containing protein</fullName>
    </recommendedName>
</protein>